<dbReference type="RefSeq" id="XP_001886022.1">
    <property type="nucleotide sequence ID" value="XM_001885987.1"/>
</dbReference>
<dbReference type="OrthoDB" id="10324584at2759"/>
<gene>
    <name evidence="2" type="ORF">LACBIDRAFT_331645</name>
</gene>
<keyword evidence="3" id="KW-1185">Reference proteome</keyword>
<reference evidence="2 3" key="1">
    <citation type="journal article" date="2008" name="Nature">
        <title>The genome of Laccaria bicolor provides insights into mycorrhizal symbiosis.</title>
        <authorList>
            <person name="Martin F."/>
            <person name="Aerts A."/>
            <person name="Ahren D."/>
            <person name="Brun A."/>
            <person name="Danchin E.G.J."/>
            <person name="Duchaussoy F."/>
            <person name="Gibon J."/>
            <person name="Kohler A."/>
            <person name="Lindquist E."/>
            <person name="Pereda V."/>
            <person name="Salamov A."/>
            <person name="Shapiro H.J."/>
            <person name="Wuyts J."/>
            <person name="Blaudez D."/>
            <person name="Buee M."/>
            <person name="Brokstein P."/>
            <person name="Canbaeck B."/>
            <person name="Cohen D."/>
            <person name="Courty P.E."/>
            <person name="Coutinho P.M."/>
            <person name="Delaruelle C."/>
            <person name="Detter J.C."/>
            <person name="Deveau A."/>
            <person name="DiFazio S."/>
            <person name="Duplessis S."/>
            <person name="Fraissinet-Tachet L."/>
            <person name="Lucic E."/>
            <person name="Frey-Klett P."/>
            <person name="Fourrey C."/>
            <person name="Feussner I."/>
            <person name="Gay G."/>
            <person name="Grimwood J."/>
            <person name="Hoegger P.J."/>
            <person name="Jain P."/>
            <person name="Kilaru S."/>
            <person name="Labbe J."/>
            <person name="Lin Y.C."/>
            <person name="Legue V."/>
            <person name="Le Tacon F."/>
            <person name="Marmeisse R."/>
            <person name="Melayah D."/>
            <person name="Montanini B."/>
            <person name="Muratet M."/>
            <person name="Nehls U."/>
            <person name="Niculita-Hirzel H."/>
            <person name="Oudot-Le Secq M.P."/>
            <person name="Peter M."/>
            <person name="Quesneville H."/>
            <person name="Rajashekar B."/>
            <person name="Reich M."/>
            <person name="Rouhier N."/>
            <person name="Schmutz J."/>
            <person name="Yin T."/>
            <person name="Chalot M."/>
            <person name="Henrissat B."/>
            <person name="Kuees U."/>
            <person name="Lucas S."/>
            <person name="Van de Peer Y."/>
            <person name="Podila G.K."/>
            <person name="Polle A."/>
            <person name="Pukkila P.J."/>
            <person name="Richardson P.M."/>
            <person name="Rouze P."/>
            <person name="Sanders I.R."/>
            <person name="Stajich J.E."/>
            <person name="Tunlid A."/>
            <person name="Tuskan G."/>
            <person name="Grigoriev I.V."/>
        </authorList>
    </citation>
    <scope>NUCLEOTIDE SEQUENCE [LARGE SCALE GENOMIC DNA]</scope>
    <source>
        <strain evidence="3">S238N-H82 / ATCC MYA-4686</strain>
    </source>
</reference>
<dbReference type="InParanoid" id="B0DQ42"/>
<accession>B0DQ42</accession>
<dbReference type="Proteomes" id="UP000001194">
    <property type="component" value="Unassembled WGS sequence"/>
</dbReference>
<name>B0DQ42_LACBS</name>
<proteinExistence type="predicted"/>
<protein>
    <submittedName>
        <fullName evidence="2">Predicted protein</fullName>
    </submittedName>
</protein>
<dbReference type="EMBL" id="DS547125">
    <property type="protein sequence ID" value="EDR03226.1"/>
    <property type="molecule type" value="Genomic_DNA"/>
</dbReference>
<dbReference type="AlphaFoldDB" id="B0DQ42"/>
<sequence>MRRSVGDAALSILLIWTSVLDSKAFSQVLDHLASSDFTILLYRSVFEKFVEYRRLGDNNYDSSIPHIRDILVNAPKFKPLSMDRTNDLYSSYWGMVSTAGRAVPEIQINGNLIHAFEEVPEDSPLFTILAFIVAVTILEELCEYTIKLIVGPRIRPYWRLLHEWSGRTWEDIVFDRGHVSVMWLKENVGIMNNILGVALQQKKGRGLQVPRDDYQKELSMDVCSSFLASIQSTSLEPIKFHDLPDIQRGPEITFTRLTPLPIGYRCLYPDTVMVPVGNHHGDLEI</sequence>
<evidence type="ECO:0000256" key="1">
    <source>
        <dbReference type="SAM" id="SignalP"/>
    </source>
</evidence>
<keyword evidence="1" id="KW-0732">Signal</keyword>
<dbReference type="KEGG" id="lbc:LACBIDRAFT_331645"/>
<evidence type="ECO:0000313" key="2">
    <source>
        <dbReference type="EMBL" id="EDR03226.1"/>
    </source>
</evidence>
<dbReference type="GeneID" id="6081655"/>
<evidence type="ECO:0000313" key="3">
    <source>
        <dbReference type="Proteomes" id="UP000001194"/>
    </source>
</evidence>
<organism evidence="3">
    <name type="scientific">Laccaria bicolor (strain S238N-H82 / ATCC MYA-4686)</name>
    <name type="common">Bicoloured deceiver</name>
    <name type="synonym">Laccaria laccata var. bicolor</name>
    <dbReference type="NCBI Taxonomy" id="486041"/>
    <lineage>
        <taxon>Eukaryota</taxon>
        <taxon>Fungi</taxon>
        <taxon>Dikarya</taxon>
        <taxon>Basidiomycota</taxon>
        <taxon>Agaricomycotina</taxon>
        <taxon>Agaricomycetes</taxon>
        <taxon>Agaricomycetidae</taxon>
        <taxon>Agaricales</taxon>
        <taxon>Agaricineae</taxon>
        <taxon>Hydnangiaceae</taxon>
        <taxon>Laccaria</taxon>
    </lineage>
</organism>
<dbReference type="HOGENOM" id="CLU_976834_0_0_1"/>
<feature type="signal peptide" evidence="1">
    <location>
        <begin position="1"/>
        <end position="26"/>
    </location>
</feature>
<feature type="chain" id="PRO_5002749403" evidence="1">
    <location>
        <begin position="27"/>
        <end position="285"/>
    </location>
</feature>